<dbReference type="EMBL" id="KI926428">
    <property type="protein sequence ID" value="ETW36146.1"/>
    <property type="molecule type" value="Genomic_DNA"/>
</dbReference>
<dbReference type="PANTHER" id="PTHR45812">
    <property type="entry name" value="DNA POLYMERASE ZETA CATALYTIC SUBUNIT"/>
    <property type="match status" value="1"/>
</dbReference>
<dbReference type="GO" id="GO:0000724">
    <property type="term" value="P:double-strand break repair via homologous recombination"/>
    <property type="evidence" value="ECO:0007669"/>
    <property type="project" value="TreeGrafter"/>
</dbReference>
<dbReference type="GO" id="GO:0005634">
    <property type="term" value="C:nucleus"/>
    <property type="evidence" value="ECO:0007669"/>
    <property type="project" value="TreeGrafter"/>
</dbReference>
<proteinExistence type="predicted"/>
<dbReference type="SMR" id="A0A024W7I8"/>
<reference evidence="1 2" key="1">
    <citation type="submission" date="2013-02" db="EMBL/GenBank/DDBJ databases">
        <title>The Genome Annotation of Plasmodium falciparum Tanzania (2000708).</title>
        <authorList>
            <consortium name="The Broad Institute Genome Sequencing Platform"/>
            <consortium name="The Broad Institute Genome Sequencing Center for Infectious Disease"/>
            <person name="Neafsey D."/>
            <person name="Hoffman S."/>
            <person name="Volkman S."/>
            <person name="Rosenthal P."/>
            <person name="Walker B."/>
            <person name="Young S.K."/>
            <person name="Zeng Q."/>
            <person name="Gargeya S."/>
            <person name="Fitzgerald M."/>
            <person name="Haas B."/>
            <person name="Abouelleil A."/>
            <person name="Allen A.W."/>
            <person name="Alvarado L."/>
            <person name="Arachchi H.M."/>
            <person name="Berlin A.M."/>
            <person name="Chapman S.B."/>
            <person name="Gainer-Dewar J."/>
            <person name="Goldberg J."/>
            <person name="Griggs A."/>
            <person name="Gujja S."/>
            <person name="Hansen M."/>
            <person name="Howarth C."/>
            <person name="Imamovic A."/>
            <person name="Ireland A."/>
            <person name="Larimer J."/>
            <person name="McCowan C."/>
            <person name="Murphy C."/>
            <person name="Pearson M."/>
            <person name="Poon T.W."/>
            <person name="Priest M."/>
            <person name="Roberts A."/>
            <person name="Saif S."/>
            <person name="Shea T."/>
            <person name="Sisk P."/>
            <person name="Sykes S."/>
            <person name="Wortman J."/>
            <person name="Nusbaum C."/>
            <person name="Birren B."/>
        </authorList>
    </citation>
    <scope>NUCLEOTIDE SEQUENCE [LARGE SCALE GENOMIC DNA]</scope>
    <source>
        <strain evidence="2">Tanzania (2000708)</strain>
    </source>
</reference>
<dbReference type="AlphaFoldDB" id="A0A024W7I8"/>
<organism evidence="1 2">
    <name type="scientific">Plasmodium falciparum Tanzania</name>
    <name type="common">2000708</name>
    <dbReference type="NCBI Taxonomy" id="1036725"/>
    <lineage>
        <taxon>Eukaryota</taxon>
        <taxon>Sar</taxon>
        <taxon>Alveolata</taxon>
        <taxon>Apicomplexa</taxon>
        <taxon>Aconoidasida</taxon>
        <taxon>Haemosporida</taxon>
        <taxon>Plasmodiidae</taxon>
        <taxon>Plasmodium</taxon>
        <taxon>Plasmodium (Laverania)</taxon>
    </lineage>
</organism>
<reference evidence="1 2" key="2">
    <citation type="submission" date="2013-02" db="EMBL/GenBank/DDBJ databases">
        <title>The Genome Sequence of Plasmodium falciparum Tanzania (2000708).</title>
        <authorList>
            <consortium name="The Broad Institute Genome Sequencing Platform"/>
            <consortium name="The Broad Institute Genome Sequencing Center for Infectious Disease"/>
            <person name="Neafsey D."/>
            <person name="Cheeseman I."/>
            <person name="Volkman S."/>
            <person name="Adams J."/>
            <person name="Walker B."/>
            <person name="Young S.K."/>
            <person name="Zeng Q."/>
            <person name="Gargeya S."/>
            <person name="Fitzgerald M."/>
            <person name="Haas B."/>
            <person name="Abouelleil A."/>
            <person name="Alvarado L."/>
            <person name="Arachchi H.M."/>
            <person name="Berlin A.M."/>
            <person name="Chapman S.B."/>
            <person name="Dewar J."/>
            <person name="Goldberg J."/>
            <person name="Griggs A."/>
            <person name="Gujja S."/>
            <person name="Hansen M."/>
            <person name="Howarth C."/>
            <person name="Imamovic A."/>
            <person name="Larimer J."/>
            <person name="McCowan C."/>
            <person name="Murphy C."/>
            <person name="Neiman D."/>
            <person name="Pearson M."/>
            <person name="Priest M."/>
            <person name="Roberts A."/>
            <person name="Saif S."/>
            <person name="Shea T."/>
            <person name="Sisk P."/>
            <person name="Sykes S."/>
            <person name="Wortman J."/>
            <person name="Nusbaum C."/>
            <person name="Birren B."/>
        </authorList>
    </citation>
    <scope>NUCLEOTIDE SEQUENCE [LARGE SCALE GENOMIC DNA]</scope>
    <source>
        <strain evidence="2">Tanzania (2000708)</strain>
    </source>
</reference>
<name>A0A024W7I8_PLAFA</name>
<gene>
    <name evidence="1" type="ORF">PFTANZ_03135</name>
</gene>
<dbReference type="GO" id="GO:0016035">
    <property type="term" value="C:zeta DNA polymerase complex"/>
    <property type="evidence" value="ECO:0007669"/>
    <property type="project" value="InterPro"/>
</dbReference>
<dbReference type="GO" id="GO:0003887">
    <property type="term" value="F:DNA-directed DNA polymerase activity"/>
    <property type="evidence" value="ECO:0007669"/>
    <property type="project" value="TreeGrafter"/>
</dbReference>
<dbReference type="InterPro" id="IPR030559">
    <property type="entry name" value="PolZ_Rev3"/>
</dbReference>
<protein>
    <submittedName>
        <fullName evidence="1">Uncharacterized protein</fullName>
    </submittedName>
</protein>
<dbReference type="Proteomes" id="UP000030708">
    <property type="component" value="Unassembled WGS sequence"/>
</dbReference>
<dbReference type="GO" id="GO:0042276">
    <property type="term" value="P:error-prone translesion synthesis"/>
    <property type="evidence" value="ECO:0007669"/>
    <property type="project" value="TreeGrafter"/>
</dbReference>
<sequence length="247" mass="29614">MSEYCEYDKNELLYVDGMMEIEELKNRILGINIKKKMKKKKKKIKEINYDYYIQNLIIPPLKRMLDLLPFCSLNLDEIFYRTKRKFNWNKAKLEMFSKYYKNMDNKLLKNNNVTNKGINLMNILNEDKINNKEQNGNTKKKLNFLHNVNRTMETYKDMNNKSKIIIRLEEQGENEELKVTNKIMNSYVEINKSQNMLKKLNKICLMCANSEMEALACNYSVHCKIFFKRINLQENILKNKDSINRLS</sequence>
<accession>A0A024W7I8</accession>
<evidence type="ECO:0000313" key="1">
    <source>
        <dbReference type="EMBL" id="ETW36146.1"/>
    </source>
</evidence>
<evidence type="ECO:0000313" key="2">
    <source>
        <dbReference type="Proteomes" id="UP000030708"/>
    </source>
</evidence>
<dbReference type="PANTHER" id="PTHR45812:SF1">
    <property type="entry name" value="DNA POLYMERASE ZETA CATALYTIC SUBUNIT"/>
    <property type="match status" value="1"/>
</dbReference>